<comment type="caution">
    <text evidence="4">The sequence shown here is derived from an EMBL/GenBank/DDBJ whole genome shotgun (WGS) entry which is preliminary data.</text>
</comment>
<dbReference type="GO" id="GO:0016628">
    <property type="term" value="F:oxidoreductase activity, acting on the CH-CH group of donors, NAD or NADP as acceptor"/>
    <property type="evidence" value="ECO:0007669"/>
    <property type="project" value="InterPro"/>
</dbReference>
<gene>
    <name evidence="4" type="ORF">PPRIM_AZ9-3.1.T0520031</name>
</gene>
<dbReference type="PANTHER" id="PTHR43205:SF42">
    <property type="entry name" value="ALCOHOL DEHYDROGENASE, ZINC-CONTAINING (AFU_ORTHOLOGUE AFUA_7G04530)"/>
    <property type="match status" value="1"/>
</dbReference>
<evidence type="ECO:0000313" key="5">
    <source>
        <dbReference type="Proteomes" id="UP000688137"/>
    </source>
</evidence>
<evidence type="ECO:0008006" key="6">
    <source>
        <dbReference type="Google" id="ProtNLM"/>
    </source>
</evidence>
<dbReference type="Proteomes" id="UP000688137">
    <property type="component" value="Unassembled WGS sequence"/>
</dbReference>
<dbReference type="InterPro" id="IPR045010">
    <property type="entry name" value="MDR_fam"/>
</dbReference>
<dbReference type="PANTHER" id="PTHR43205">
    <property type="entry name" value="PROSTAGLANDIN REDUCTASE"/>
    <property type="match status" value="1"/>
</dbReference>
<dbReference type="Pfam" id="PF16884">
    <property type="entry name" value="ADH_N_2"/>
    <property type="match status" value="1"/>
</dbReference>
<keyword evidence="5" id="KW-1185">Reference proteome</keyword>
<feature type="domain" description="Alcohol dehydrogenase-like C-terminal" evidence="2">
    <location>
        <begin position="168"/>
        <end position="308"/>
    </location>
</feature>
<proteinExistence type="predicted"/>
<evidence type="ECO:0000256" key="1">
    <source>
        <dbReference type="ARBA" id="ARBA00023002"/>
    </source>
</evidence>
<evidence type="ECO:0000259" key="3">
    <source>
        <dbReference type="Pfam" id="PF16884"/>
    </source>
</evidence>
<sequence>MRGVTLRRYPDESFPKNIDFFDLKEFPIPTNLKENDLLIKVCYVSIDPVMRVWFSGAKTYIDTVHQGQVIPAFGCGVVAESKSKRFNKGDLVLGALDCADYCVRSANAIFKLPAVQSKNDPNLPLFLSVYGVTGITALKGLHQIPKENLPTKESKKTLVVSSAAGSTGSFALQIGKYWGYRTVGIVSSRDKKDFVLSLGADACVCYNDTLDSNGIVDTDKLTKLMKQAAPEGIDAMYDNSGEEVLDAVLPAMNKGAFIVLCGATATYYTWKNRGGLKNLSHFITKQIKAEGILYFGQKNAIMESFKEMNELVTGNHIQHKEEFINGLENVTLGLQKVFLGKNLGRVIVKLDNEIPLPKF</sequence>
<reference evidence="4" key="1">
    <citation type="submission" date="2021-01" db="EMBL/GenBank/DDBJ databases">
        <authorList>
            <consortium name="Genoscope - CEA"/>
            <person name="William W."/>
        </authorList>
    </citation>
    <scope>NUCLEOTIDE SEQUENCE</scope>
</reference>
<keyword evidence="1" id="KW-0560">Oxidoreductase</keyword>
<evidence type="ECO:0000259" key="2">
    <source>
        <dbReference type="Pfam" id="PF00107"/>
    </source>
</evidence>
<dbReference type="CDD" id="cd05288">
    <property type="entry name" value="PGDH"/>
    <property type="match status" value="1"/>
</dbReference>
<dbReference type="OMA" id="TGITAYW"/>
<dbReference type="AlphaFoldDB" id="A0A8S1M8M4"/>
<name>A0A8S1M8M4_PARPR</name>
<evidence type="ECO:0000313" key="4">
    <source>
        <dbReference type="EMBL" id="CAD8074005.1"/>
    </source>
</evidence>
<protein>
    <recommendedName>
        <fullName evidence="6">Enoyl reductase (ER) domain-containing protein</fullName>
    </recommendedName>
</protein>
<organism evidence="4 5">
    <name type="scientific">Paramecium primaurelia</name>
    <dbReference type="NCBI Taxonomy" id="5886"/>
    <lineage>
        <taxon>Eukaryota</taxon>
        <taxon>Sar</taxon>
        <taxon>Alveolata</taxon>
        <taxon>Ciliophora</taxon>
        <taxon>Intramacronucleata</taxon>
        <taxon>Oligohymenophorea</taxon>
        <taxon>Peniculida</taxon>
        <taxon>Parameciidae</taxon>
        <taxon>Paramecium</taxon>
    </lineage>
</organism>
<accession>A0A8S1M8M4</accession>
<dbReference type="Pfam" id="PF00107">
    <property type="entry name" value="ADH_zinc_N"/>
    <property type="match status" value="1"/>
</dbReference>
<dbReference type="EMBL" id="CAJJDM010000052">
    <property type="protein sequence ID" value="CAD8074005.1"/>
    <property type="molecule type" value="Genomic_DNA"/>
</dbReference>
<dbReference type="InterPro" id="IPR041694">
    <property type="entry name" value="ADH_N_2"/>
</dbReference>
<dbReference type="InterPro" id="IPR013149">
    <property type="entry name" value="ADH-like_C"/>
</dbReference>
<feature type="domain" description="Oxidoreductase N-terminal" evidence="3">
    <location>
        <begin position="4"/>
        <end position="111"/>
    </location>
</feature>